<accession>A0A5J9WUZ7</accession>
<name>A0A5J9WUZ7_9POAL</name>
<dbReference type="EMBL" id="RWGY01000002">
    <property type="protein sequence ID" value="TVU51014.1"/>
    <property type="molecule type" value="Genomic_DNA"/>
</dbReference>
<gene>
    <name evidence="3" type="ORF">EJB05_02416</name>
</gene>
<reference evidence="3 4" key="1">
    <citation type="journal article" date="2019" name="Sci. Rep.">
        <title>A high-quality genome of Eragrostis curvula grass provides insights into Poaceae evolution and supports new strategies to enhance forage quality.</title>
        <authorList>
            <person name="Carballo J."/>
            <person name="Santos B.A.C.M."/>
            <person name="Zappacosta D."/>
            <person name="Garbus I."/>
            <person name="Selva J.P."/>
            <person name="Gallo C.A."/>
            <person name="Diaz A."/>
            <person name="Albertini E."/>
            <person name="Caccamo M."/>
            <person name="Echenique V."/>
        </authorList>
    </citation>
    <scope>NUCLEOTIDE SEQUENCE [LARGE SCALE GENOMIC DNA]</scope>
    <source>
        <strain evidence="4">cv. Victoria</strain>
        <tissue evidence="3">Leaf</tissue>
    </source>
</reference>
<evidence type="ECO:0000313" key="4">
    <source>
        <dbReference type="Proteomes" id="UP000324897"/>
    </source>
</evidence>
<dbReference type="InterPro" id="IPR044816">
    <property type="entry name" value="BURP"/>
</dbReference>
<sequence>MRLLLRLDAVRGAMEYRRRARMWLLLRLDAVRGAMEYRSSGSIGSGSVGCGGGGRNGDHRTACGDSAWFKRCQTAPGYVSFEDAIGGEGRRQRRPTGGSDSRGKFANRGPSLHIVSELAAEDRFAAAAYPVTWPSAADTQVAPEAPTFKAQEPAAEDRLAAAAYPVTWPSAADSPVAADTPTFKAHEHAEMPAHGGGGLHVQRGMLFLRKSLYPGALLPRGTRLAGTAPMAMQFASRSQAGGIPFSLNRLDQILTMFKTPTRARRRSRRRWNSPPKFWAPSTLAASSPWSTAPKTTSEPAQYTVVRISRIGGADLQVVCHAMPYPYMVRYCHRPAEVEALILQLCGVDVGGGGATAVAICHKNTTTWDQRYFNMLNADRGEEICHFMPQNYVLWLKM</sequence>
<keyword evidence="4" id="KW-1185">Reference proteome</keyword>
<comment type="caution">
    <text evidence="3">The sequence shown here is derived from an EMBL/GenBank/DDBJ whole genome shotgun (WGS) entry which is preliminary data.</text>
</comment>
<dbReference type="InterPro" id="IPR004873">
    <property type="entry name" value="BURP_dom"/>
</dbReference>
<dbReference type="Proteomes" id="UP000324897">
    <property type="component" value="Chromosome 6"/>
</dbReference>
<dbReference type="Pfam" id="PF03181">
    <property type="entry name" value="BURP"/>
    <property type="match status" value="1"/>
</dbReference>
<dbReference type="PANTHER" id="PTHR31236">
    <property type="entry name" value="BURP DOMAIN PROTEIN USPL1-LIKE"/>
    <property type="match status" value="1"/>
</dbReference>
<feature type="domain" description="BURP" evidence="2">
    <location>
        <begin position="292"/>
        <end position="397"/>
    </location>
</feature>
<feature type="region of interest" description="Disordered" evidence="1">
    <location>
        <begin position="83"/>
        <end position="108"/>
    </location>
</feature>
<evidence type="ECO:0000256" key="1">
    <source>
        <dbReference type="SAM" id="MobiDB-lite"/>
    </source>
</evidence>
<proteinExistence type="predicted"/>
<organism evidence="3 4">
    <name type="scientific">Eragrostis curvula</name>
    <name type="common">weeping love grass</name>
    <dbReference type="NCBI Taxonomy" id="38414"/>
    <lineage>
        <taxon>Eukaryota</taxon>
        <taxon>Viridiplantae</taxon>
        <taxon>Streptophyta</taxon>
        <taxon>Embryophyta</taxon>
        <taxon>Tracheophyta</taxon>
        <taxon>Spermatophyta</taxon>
        <taxon>Magnoliopsida</taxon>
        <taxon>Liliopsida</taxon>
        <taxon>Poales</taxon>
        <taxon>Poaceae</taxon>
        <taxon>PACMAD clade</taxon>
        <taxon>Chloridoideae</taxon>
        <taxon>Eragrostideae</taxon>
        <taxon>Eragrostidinae</taxon>
        <taxon>Eragrostis</taxon>
    </lineage>
</organism>
<evidence type="ECO:0000313" key="3">
    <source>
        <dbReference type="EMBL" id="TVU51014.1"/>
    </source>
</evidence>
<dbReference type="SMART" id="SM01045">
    <property type="entry name" value="BURP"/>
    <property type="match status" value="1"/>
</dbReference>
<dbReference type="AlphaFoldDB" id="A0A5J9WUZ7"/>
<dbReference type="PANTHER" id="PTHR31236:SF27">
    <property type="entry name" value="BURP DOMAIN-CONTAINING PROTEIN 4"/>
    <property type="match status" value="1"/>
</dbReference>
<dbReference type="Gramene" id="TVU51014">
    <property type="protein sequence ID" value="TVU51014"/>
    <property type="gene ID" value="EJB05_02416"/>
</dbReference>
<protein>
    <recommendedName>
        <fullName evidence="2">BURP domain-containing protein</fullName>
    </recommendedName>
</protein>
<evidence type="ECO:0000259" key="2">
    <source>
        <dbReference type="PROSITE" id="PS51277"/>
    </source>
</evidence>
<dbReference type="OrthoDB" id="989869at2759"/>
<feature type="non-terminal residue" evidence="3">
    <location>
        <position position="1"/>
    </location>
</feature>
<dbReference type="PROSITE" id="PS51277">
    <property type="entry name" value="BURP"/>
    <property type="match status" value="1"/>
</dbReference>